<feature type="non-terminal residue" evidence="1">
    <location>
        <position position="1"/>
    </location>
</feature>
<dbReference type="OrthoDB" id="2756573at2759"/>
<dbReference type="EMBL" id="ML143442">
    <property type="protein sequence ID" value="TBU26697.1"/>
    <property type="molecule type" value="Genomic_DNA"/>
</dbReference>
<dbReference type="AlphaFoldDB" id="A0A4Q9MIH3"/>
<accession>A0A4Q9MIH3</accession>
<reference evidence="1" key="1">
    <citation type="submission" date="2019-01" db="EMBL/GenBank/DDBJ databases">
        <title>Draft genome sequences of three monokaryotic isolates of the white-rot basidiomycete fungus Dichomitus squalens.</title>
        <authorList>
            <consortium name="DOE Joint Genome Institute"/>
            <person name="Lopez S.C."/>
            <person name="Andreopoulos B."/>
            <person name="Pangilinan J."/>
            <person name="Lipzen A."/>
            <person name="Riley R."/>
            <person name="Ahrendt S."/>
            <person name="Ng V."/>
            <person name="Barry K."/>
            <person name="Daum C."/>
            <person name="Grigoriev I.V."/>
            <person name="Hilden K.S."/>
            <person name="Makela M.R."/>
            <person name="de Vries R.P."/>
        </authorList>
    </citation>
    <scope>NUCLEOTIDE SEQUENCE [LARGE SCALE GENOMIC DNA]</scope>
    <source>
        <strain evidence="1">OM18370.1</strain>
    </source>
</reference>
<organism evidence="1">
    <name type="scientific">Dichomitus squalens</name>
    <dbReference type="NCBI Taxonomy" id="114155"/>
    <lineage>
        <taxon>Eukaryota</taxon>
        <taxon>Fungi</taxon>
        <taxon>Dikarya</taxon>
        <taxon>Basidiomycota</taxon>
        <taxon>Agaricomycotina</taxon>
        <taxon>Agaricomycetes</taxon>
        <taxon>Polyporales</taxon>
        <taxon>Polyporaceae</taxon>
        <taxon>Dichomitus</taxon>
    </lineage>
</organism>
<proteinExistence type="predicted"/>
<name>A0A4Q9MIH3_9APHY</name>
<evidence type="ECO:0000313" key="1">
    <source>
        <dbReference type="EMBL" id="TBU26697.1"/>
    </source>
</evidence>
<sequence>NTPVSPVGLNTTYITRFSEPLTVVMVSHFLIDLHQANERMMYQVSFLSSDVMSRLETTESIVFNRRSDGTDTSGATTDEYDMDIRNRYSVRR</sequence>
<protein>
    <submittedName>
        <fullName evidence="1">Uncharacterized protein</fullName>
    </submittedName>
</protein>
<gene>
    <name evidence="1" type="ORF">BD311DRAFT_667065</name>
</gene>
<dbReference type="Proteomes" id="UP000292957">
    <property type="component" value="Unassembled WGS sequence"/>
</dbReference>